<feature type="region of interest" description="Disordered" evidence="5">
    <location>
        <begin position="222"/>
        <end position="252"/>
    </location>
</feature>
<dbReference type="GO" id="GO:0045152">
    <property type="term" value="F:antisigma factor binding"/>
    <property type="evidence" value="ECO:0007669"/>
    <property type="project" value="TreeGrafter"/>
</dbReference>
<feature type="domain" description="MucB/RseB N-terminal" evidence="7">
    <location>
        <begin position="54"/>
        <end position="225"/>
    </location>
</feature>
<dbReference type="AlphaFoldDB" id="A0A1E2V9T4"/>
<feature type="compositionally biased region" description="Low complexity" evidence="5">
    <location>
        <begin position="231"/>
        <end position="245"/>
    </location>
</feature>
<keyword evidence="10" id="KW-1185">Reference proteome</keyword>
<dbReference type="PANTHER" id="PTHR38782:SF1">
    <property type="entry name" value="SIGMA-E FACTOR REGULATORY PROTEIN RSEB"/>
    <property type="match status" value="1"/>
</dbReference>
<sequence length="368" mass="40314">MGRHGQGRSFRFVYHALMLMTSCVAAGVSGGVFADTTQSSALAASSESIAAVPDWLSQSAASTRRYELEGVLVYQRGTVVETVQVSHRQSHDGWHDALDFLSGRPRGWRIADEAHVSGLVEGEPLPALDLDRQLAAGLRQTAIRQWQDDYRVMPINDRRIAGRLTRCVSIQPLDTWRWGREMCADRETGVILRKAITDSLQHALESYEFAEVTMTAAANRDRHPPVEPLQSSGPSSAPGGSSSESLTTHRTTKRVLPESLHGHFGWLPDGFYLQHLEPVQLDARRRALRAFYSDGLGAFSVFFEPARQAPLIKGVHQVGASVALVRTIVNADGALAMTLVGELPATSAHRILQSWEAGREAPHESAQP</sequence>
<evidence type="ECO:0000259" key="7">
    <source>
        <dbReference type="Pfam" id="PF03888"/>
    </source>
</evidence>
<comment type="subcellular location">
    <subcellularLocation>
        <location evidence="1">Periplasm</location>
    </subcellularLocation>
</comment>
<evidence type="ECO:0000256" key="4">
    <source>
        <dbReference type="ARBA" id="ARBA00022764"/>
    </source>
</evidence>
<dbReference type="OrthoDB" id="7067274at2"/>
<dbReference type="GO" id="GO:0032885">
    <property type="term" value="P:regulation of polysaccharide biosynthetic process"/>
    <property type="evidence" value="ECO:0007669"/>
    <property type="project" value="TreeGrafter"/>
</dbReference>
<evidence type="ECO:0000313" key="9">
    <source>
        <dbReference type="EMBL" id="ODC03770.1"/>
    </source>
</evidence>
<accession>A0A1E2V9T4</accession>
<feature type="transmembrane region" description="Helical" evidence="6">
    <location>
        <begin position="12"/>
        <end position="34"/>
    </location>
</feature>
<evidence type="ECO:0000259" key="8">
    <source>
        <dbReference type="Pfam" id="PF17188"/>
    </source>
</evidence>
<dbReference type="STRING" id="197479.BFW38_09685"/>
<feature type="domain" description="MucB/RseB C-terminal" evidence="8">
    <location>
        <begin position="263"/>
        <end position="354"/>
    </location>
</feature>
<evidence type="ECO:0000256" key="5">
    <source>
        <dbReference type="SAM" id="MobiDB-lite"/>
    </source>
</evidence>
<dbReference type="InterPro" id="IPR038484">
    <property type="entry name" value="MucB/RseB_C_sf"/>
</dbReference>
<comment type="caution">
    <text evidence="9">The sequence shown here is derived from an EMBL/GenBank/DDBJ whole genome shotgun (WGS) entry which is preliminary data.</text>
</comment>
<evidence type="ECO:0000256" key="1">
    <source>
        <dbReference type="ARBA" id="ARBA00004418"/>
    </source>
</evidence>
<evidence type="ECO:0000256" key="6">
    <source>
        <dbReference type="SAM" id="Phobius"/>
    </source>
</evidence>
<keyword evidence="6" id="KW-1133">Transmembrane helix</keyword>
<dbReference type="PANTHER" id="PTHR38782">
    <property type="match status" value="1"/>
</dbReference>
<dbReference type="EMBL" id="MDTQ01000001">
    <property type="protein sequence ID" value="ODC03770.1"/>
    <property type="molecule type" value="Genomic_DNA"/>
</dbReference>
<dbReference type="Gene3D" id="2.50.20.10">
    <property type="entry name" value="Lipoprotein localisation LolA/LolB/LppX"/>
    <property type="match status" value="1"/>
</dbReference>
<reference evidence="9 10" key="1">
    <citation type="submission" date="2016-08" db="EMBL/GenBank/DDBJ databases">
        <authorList>
            <person name="Seilhamer J.J."/>
        </authorList>
    </citation>
    <scope>NUCLEOTIDE SEQUENCE [LARGE SCALE GENOMIC DNA]</scope>
    <source>
        <strain evidence="9 10">PH27A</strain>
    </source>
</reference>
<evidence type="ECO:0000256" key="2">
    <source>
        <dbReference type="ARBA" id="ARBA00008150"/>
    </source>
</evidence>
<evidence type="ECO:0008006" key="11">
    <source>
        <dbReference type="Google" id="ProtNLM"/>
    </source>
</evidence>
<dbReference type="Pfam" id="PF03888">
    <property type="entry name" value="MucB_RseB"/>
    <property type="match status" value="1"/>
</dbReference>
<comment type="similarity">
    <text evidence="2">Belongs to the RseB family.</text>
</comment>
<dbReference type="InterPro" id="IPR033434">
    <property type="entry name" value="MucB/RseB_N"/>
</dbReference>
<dbReference type="InterPro" id="IPR033436">
    <property type="entry name" value="MucB/RseB_C"/>
</dbReference>
<keyword evidence="3" id="KW-0732">Signal</keyword>
<dbReference type="Gene3D" id="3.30.200.100">
    <property type="entry name" value="MucB/RseB, C-terminal domain"/>
    <property type="match status" value="1"/>
</dbReference>
<keyword evidence="6" id="KW-0812">Transmembrane</keyword>
<dbReference type="Pfam" id="PF17188">
    <property type="entry name" value="MucB_RseB_C"/>
    <property type="match status" value="1"/>
</dbReference>
<dbReference type="PROSITE" id="PS51257">
    <property type="entry name" value="PROKAR_LIPOPROTEIN"/>
    <property type="match status" value="1"/>
</dbReference>
<evidence type="ECO:0000313" key="10">
    <source>
        <dbReference type="Proteomes" id="UP000094291"/>
    </source>
</evidence>
<dbReference type="GO" id="GO:0030288">
    <property type="term" value="C:outer membrane-bounded periplasmic space"/>
    <property type="evidence" value="ECO:0007669"/>
    <property type="project" value="TreeGrafter"/>
</dbReference>
<proteinExistence type="inferred from homology"/>
<organism evidence="9 10">
    <name type="scientific">Terasakiispira papahanaumokuakeensis</name>
    <dbReference type="NCBI Taxonomy" id="197479"/>
    <lineage>
        <taxon>Bacteria</taxon>
        <taxon>Pseudomonadati</taxon>
        <taxon>Pseudomonadota</taxon>
        <taxon>Gammaproteobacteria</taxon>
        <taxon>Oceanospirillales</taxon>
        <taxon>Terasakiispira</taxon>
    </lineage>
</organism>
<protein>
    <recommendedName>
        <fullName evidence="11">MucB/RseB N-terminal domain-containing protein</fullName>
    </recommendedName>
</protein>
<gene>
    <name evidence="9" type="ORF">BFW38_09685</name>
</gene>
<dbReference type="InterPro" id="IPR005588">
    <property type="entry name" value="MucB_RseB"/>
</dbReference>
<keyword evidence="4" id="KW-0574">Periplasm</keyword>
<evidence type="ECO:0000256" key="3">
    <source>
        <dbReference type="ARBA" id="ARBA00022729"/>
    </source>
</evidence>
<keyword evidence="6" id="KW-0472">Membrane</keyword>
<dbReference type="Proteomes" id="UP000094291">
    <property type="component" value="Unassembled WGS sequence"/>
</dbReference>
<name>A0A1E2V9T4_9GAMM</name>